<sequence>MAHNMVRQPAEAHHENKARDILDGMSRYRLDPTSIETADPTPRARGGQGVVLIGTLTQPGTLRILQLVPKKFEKLLPKFLEKFICDESNEMQLEALEKIIPSGPDELVFEAFKRLSSEARKKDMTGKLKELVFEGFQELFFGKKVAVKELEWPRNDTEESARFFKSFVNELSLMASLSHPNIIKFIGFVEDTKKGDAWIVLP</sequence>
<reference evidence="3" key="2">
    <citation type="submission" date="2015-01" db="EMBL/GenBank/DDBJ databases">
        <title>Evolutionary Origins and Diversification of the Mycorrhizal Mutualists.</title>
        <authorList>
            <consortium name="DOE Joint Genome Institute"/>
            <consortium name="Mycorrhizal Genomics Consortium"/>
            <person name="Kohler A."/>
            <person name="Kuo A."/>
            <person name="Nagy L.G."/>
            <person name="Floudas D."/>
            <person name="Copeland A."/>
            <person name="Barry K.W."/>
            <person name="Cichocki N."/>
            <person name="Veneault-Fourrey C."/>
            <person name="LaButti K."/>
            <person name="Lindquist E.A."/>
            <person name="Lipzen A."/>
            <person name="Lundell T."/>
            <person name="Morin E."/>
            <person name="Murat C."/>
            <person name="Riley R."/>
            <person name="Ohm R."/>
            <person name="Sun H."/>
            <person name="Tunlid A."/>
            <person name="Henrissat B."/>
            <person name="Grigoriev I.V."/>
            <person name="Hibbett D.S."/>
            <person name="Martin F."/>
        </authorList>
    </citation>
    <scope>NUCLEOTIDE SEQUENCE [LARGE SCALE GENOMIC DNA]</scope>
    <source>
        <strain evidence="3">MUT 4182</strain>
    </source>
</reference>
<evidence type="ECO:0000259" key="1">
    <source>
        <dbReference type="PROSITE" id="PS50011"/>
    </source>
</evidence>
<dbReference type="HOGENOM" id="CLU_1363337_0_0_1"/>
<dbReference type="SUPFAM" id="SSF56112">
    <property type="entry name" value="Protein kinase-like (PK-like)"/>
    <property type="match status" value="1"/>
</dbReference>
<dbReference type="Proteomes" id="UP000054248">
    <property type="component" value="Unassembled WGS sequence"/>
</dbReference>
<dbReference type="PROSITE" id="PS50011">
    <property type="entry name" value="PROTEIN_KINASE_DOM"/>
    <property type="match status" value="1"/>
</dbReference>
<dbReference type="InterPro" id="IPR000719">
    <property type="entry name" value="Prot_kinase_dom"/>
</dbReference>
<organism evidence="2 3">
    <name type="scientific">Tulasnella calospora MUT 4182</name>
    <dbReference type="NCBI Taxonomy" id="1051891"/>
    <lineage>
        <taxon>Eukaryota</taxon>
        <taxon>Fungi</taxon>
        <taxon>Dikarya</taxon>
        <taxon>Basidiomycota</taxon>
        <taxon>Agaricomycotina</taxon>
        <taxon>Agaricomycetes</taxon>
        <taxon>Cantharellales</taxon>
        <taxon>Tulasnellaceae</taxon>
        <taxon>Tulasnella</taxon>
    </lineage>
</organism>
<accession>A0A0C3PY75</accession>
<name>A0A0C3PY75_9AGAM</name>
<proteinExistence type="predicted"/>
<dbReference type="InterPro" id="IPR001245">
    <property type="entry name" value="Ser-Thr/Tyr_kinase_cat_dom"/>
</dbReference>
<protein>
    <recommendedName>
        <fullName evidence="1">Protein kinase domain-containing protein</fullName>
    </recommendedName>
</protein>
<gene>
    <name evidence="2" type="ORF">M407DRAFT_30195</name>
</gene>
<dbReference type="GO" id="GO:0005524">
    <property type="term" value="F:ATP binding"/>
    <property type="evidence" value="ECO:0007669"/>
    <property type="project" value="InterPro"/>
</dbReference>
<dbReference type="EMBL" id="KN823185">
    <property type="protein sequence ID" value="KIO20160.1"/>
    <property type="molecule type" value="Genomic_DNA"/>
</dbReference>
<evidence type="ECO:0000313" key="2">
    <source>
        <dbReference type="EMBL" id="KIO20160.1"/>
    </source>
</evidence>
<keyword evidence="3" id="KW-1185">Reference proteome</keyword>
<dbReference type="GO" id="GO:0004672">
    <property type="term" value="F:protein kinase activity"/>
    <property type="evidence" value="ECO:0007669"/>
    <property type="project" value="InterPro"/>
</dbReference>
<dbReference type="Pfam" id="PF07714">
    <property type="entry name" value="PK_Tyr_Ser-Thr"/>
    <property type="match status" value="1"/>
</dbReference>
<dbReference type="AlphaFoldDB" id="A0A0C3PY75"/>
<feature type="domain" description="Protein kinase" evidence="1">
    <location>
        <begin position="94"/>
        <end position="202"/>
    </location>
</feature>
<dbReference type="OrthoDB" id="3236663at2759"/>
<dbReference type="InterPro" id="IPR011009">
    <property type="entry name" value="Kinase-like_dom_sf"/>
</dbReference>
<dbReference type="Gene3D" id="3.30.200.20">
    <property type="entry name" value="Phosphorylase Kinase, domain 1"/>
    <property type="match status" value="1"/>
</dbReference>
<reference evidence="2 3" key="1">
    <citation type="submission" date="2014-04" db="EMBL/GenBank/DDBJ databases">
        <authorList>
            <consortium name="DOE Joint Genome Institute"/>
            <person name="Kuo A."/>
            <person name="Girlanda M."/>
            <person name="Perotto S."/>
            <person name="Kohler A."/>
            <person name="Nagy L.G."/>
            <person name="Floudas D."/>
            <person name="Copeland A."/>
            <person name="Barry K.W."/>
            <person name="Cichocki N."/>
            <person name="Veneault-Fourrey C."/>
            <person name="LaButti K."/>
            <person name="Lindquist E.A."/>
            <person name="Lipzen A."/>
            <person name="Lundell T."/>
            <person name="Morin E."/>
            <person name="Murat C."/>
            <person name="Sun H."/>
            <person name="Tunlid A."/>
            <person name="Henrissat B."/>
            <person name="Grigoriev I.V."/>
            <person name="Hibbett D.S."/>
            <person name="Martin F."/>
            <person name="Nordberg H.P."/>
            <person name="Cantor M.N."/>
            <person name="Hua S.X."/>
        </authorList>
    </citation>
    <scope>NUCLEOTIDE SEQUENCE [LARGE SCALE GENOMIC DNA]</scope>
    <source>
        <strain evidence="2 3">MUT 4182</strain>
    </source>
</reference>
<evidence type="ECO:0000313" key="3">
    <source>
        <dbReference type="Proteomes" id="UP000054248"/>
    </source>
</evidence>
<feature type="non-terminal residue" evidence="2">
    <location>
        <position position="202"/>
    </location>
</feature>